<evidence type="ECO:0000256" key="4">
    <source>
        <dbReference type="ARBA" id="ARBA00023015"/>
    </source>
</evidence>
<protein>
    <recommendedName>
        <fullName evidence="7">Transcriptional repressor NrdR</fullName>
    </recommendedName>
</protein>
<proteinExistence type="inferred from homology"/>
<organism evidence="9">
    <name type="scientific">candidate division TA06 bacterium ADurb.Bin417</name>
    <dbReference type="NCBI Taxonomy" id="1852828"/>
    <lineage>
        <taxon>Bacteria</taxon>
        <taxon>Bacteria division TA06</taxon>
    </lineage>
</organism>
<feature type="zinc finger region" evidence="7">
    <location>
        <begin position="3"/>
        <end position="34"/>
    </location>
</feature>
<accession>A0A1V5MHM5</accession>
<dbReference type="InterPro" id="IPR055173">
    <property type="entry name" value="NrdR-like_N"/>
</dbReference>
<evidence type="ECO:0000259" key="8">
    <source>
        <dbReference type="PROSITE" id="PS51161"/>
    </source>
</evidence>
<keyword evidence="6 7" id="KW-0804">Transcription</keyword>
<dbReference type="NCBIfam" id="TIGR00244">
    <property type="entry name" value="transcriptional regulator NrdR"/>
    <property type="match status" value="1"/>
</dbReference>
<dbReference type="Pfam" id="PF22811">
    <property type="entry name" value="Zn_ribbon_NrdR"/>
    <property type="match status" value="1"/>
</dbReference>
<dbReference type="PROSITE" id="PS51161">
    <property type="entry name" value="ATP_CONE"/>
    <property type="match status" value="1"/>
</dbReference>
<dbReference type="GO" id="GO:0005524">
    <property type="term" value="F:ATP binding"/>
    <property type="evidence" value="ECO:0007669"/>
    <property type="project" value="UniProtKB-UniRule"/>
</dbReference>
<dbReference type="Pfam" id="PF03477">
    <property type="entry name" value="ATP-cone"/>
    <property type="match status" value="1"/>
</dbReference>
<feature type="domain" description="ATP-cone" evidence="8">
    <location>
        <begin position="49"/>
        <end position="139"/>
    </location>
</feature>
<dbReference type="PANTHER" id="PTHR30455">
    <property type="entry name" value="TRANSCRIPTIONAL REPRESSOR NRDR"/>
    <property type="match status" value="1"/>
</dbReference>
<keyword evidence="7" id="KW-0479">Metal-binding</keyword>
<evidence type="ECO:0000313" key="9">
    <source>
        <dbReference type="EMBL" id="OPZ92420.1"/>
    </source>
</evidence>
<evidence type="ECO:0000256" key="2">
    <source>
        <dbReference type="ARBA" id="ARBA00022741"/>
    </source>
</evidence>
<comment type="similarity">
    <text evidence="7">Belongs to the NrdR family.</text>
</comment>
<keyword evidence="3 7" id="KW-0067">ATP-binding</keyword>
<dbReference type="EMBL" id="MWAK01000101">
    <property type="protein sequence ID" value="OPZ92420.1"/>
    <property type="molecule type" value="Genomic_DNA"/>
</dbReference>
<evidence type="ECO:0000256" key="5">
    <source>
        <dbReference type="ARBA" id="ARBA00023125"/>
    </source>
</evidence>
<comment type="cofactor">
    <cofactor evidence="7">
        <name>Zn(2+)</name>
        <dbReference type="ChEBI" id="CHEBI:29105"/>
    </cofactor>
    <text evidence="7">Binds 1 zinc ion.</text>
</comment>
<comment type="caution">
    <text evidence="9">The sequence shown here is derived from an EMBL/GenBank/DDBJ whole genome shotgun (WGS) entry which is preliminary data.</text>
</comment>
<evidence type="ECO:0000256" key="3">
    <source>
        <dbReference type="ARBA" id="ARBA00022840"/>
    </source>
</evidence>
<reference evidence="9" key="1">
    <citation type="submission" date="2017-02" db="EMBL/GenBank/DDBJ databases">
        <title>Delving into the versatile metabolic prowess of the omnipresent phylum Bacteroidetes.</title>
        <authorList>
            <person name="Nobu M.K."/>
            <person name="Mei R."/>
            <person name="Narihiro T."/>
            <person name="Kuroda K."/>
            <person name="Liu W.-T."/>
        </authorList>
    </citation>
    <scope>NUCLEOTIDE SEQUENCE</scope>
    <source>
        <strain evidence="9">ADurb.Bin417</strain>
    </source>
</reference>
<dbReference type="InterPro" id="IPR003796">
    <property type="entry name" value="RNR_NrdR-like"/>
</dbReference>
<dbReference type="PANTHER" id="PTHR30455:SF2">
    <property type="entry name" value="TRANSCRIPTIONAL REPRESSOR NRDR"/>
    <property type="match status" value="1"/>
</dbReference>
<keyword evidence="1 7" id="KW-0678">Repressor</keyword>
<dbReference type="GO" id="GO:0045892">
    <property type="term" value="P:negative regulation of DNA-templated transcription"/>
    <property type="evidence" value="ECO:0007669"/>
    <property type="project" value="UniProtKB-UniRule"/>
</dbReference>
<dbReference type="Proteomes" id="UP000485484">
    <property type="component" value="Unassembled WGS sequence"/>
</dbReference>
<sequence>MRCPFCGFLEDKVVDTRPSEDEKNIRRRRECLSCSRRFTTYEVIEEKPLMVVKHDNRREPFSREKLLTGVMKSCEKRPVSMTDIEALVDRVSSEIRSRFEKEVPSARIGELVIENLARLDQVAYVRFASVYRKFADITEFEKEIARLKKQEANHGRD</sequence>
<dbReference type="AlphaFoldDB" id="A0A1V5MHM5"/>
<evidence type="ECO:0000256" key="6">
    <source>
        <dbReference type="ARBA" id="ARBA00023163"/>
    </source>
</evidence>
<keyword evidence="7" id="KW-0863">Zinc-finger</keyword>
<gene>
    <name evidence="7 9" type="primary">nrdR</name>
    <name evidence="9" type="ORF">BWY73_00816</name>
</gene>
<keyword evidence="2 7" id="KW-0547">Nucleotide-binding</keyword>
<evidence type="ECO:0000256" key="7">
    <source>
        <dbReference type="HAMAP-Rule" id="MF_00440"/>
    </source>
</evidence>
<name>A0A1V5MHM5_UNCT6</name>
<dbReference type="GO" id="GO:0008270">
    <property type="term" value="F:zinc ion binding"/>
    <property type="evidence" value="ECO:0007669"/>
    <property type="project" value="UniProtKB-UniRule"/>
</dbReference>
<keyword evidence="5 7" id="KW-0238">DNA-binding</keyword>
<keyword evidence="7" id="KW-0862">Zinc</keyword>
<dbReference type="GO" id="GO:0003677">
    <property type="term" value="F:DNA binding"/>
    <property type="evidence" value="ECO:0007669"/>
    <property type="project" value="UniProtKB-KW"/>
</dbReference>
<evidence type="ECO:0000256" key="1">
    <source>
        <dbReference type="ARBA" id="ARBA00022491"/>
    </source>
</evidence>
<keyword evidence="4 7" id="KW-0805">Transcription regulation</keyword>
<dbReference type="InterPro" id="IPR005144">
    <property type="entry name" value="ATP-cone_dom"/>
</dbReference>
<dbReference type="HAMAP" id="MF_00440">
    <property type="entry name" value="NrdR"/>
    <property type="match status" value="1"/>
</dbReference>
<comment type="function">
    <text evidence="7">Negatively regulates transcription of bacterial ribonucleotide reductase nrd genes and operons by binding to NrdR-boxes.</text>
</comment>